<gene>
    <name evidence="3" type="ORF">QBC41DRAFT_237610</name>
</gene>
<feature type="compositionally biased region" description="Basic residues" evidence="1">
    <location>
        <begin position="178"/>
        <end position="189"/>
    </location>
</feature>
<dbReference type="Gene3D" id="3.30.160.60">
    <property type="entry name" value="Classic Zinc Finger"/>
    <property type="match status" value="1"/>
</dbReference>
<evidence type="ECO:0000259" key="2">
    <source>
        <dbReference type="PROSITE" id="PS00028"/>
    </source>
</evidence>
<feature type="compositionally biased region" description="Polar residues" evidence="1">
    <location>
        <begin position="164"/>
        <end position="177"/>
    </location>
</feature>
<sequence length="282" mass="31816">METPNDYADPWPFIEGDMGFGVLDPGLDEFPELDFSWPLESQLVFNQQVDQTSQWDGVDPTPNDFDRLLDLGPFTDFDFNMDVAQTDITNPYSVWTPSHYTGSIDCPSTTSDTSCLSPNQMSTMIPTPPSSLPLTLRPLAPLQQYDLPVEMGLGSRTPQLLEQQRTAATMATPSSKQRSARPRNPRRRHDGSFIPARQLRQIKKPVKCPLCQLGHDYAAGLQRHIAVHHKDQARLFNVSIARTPCPISGCSKDFARRDHALRHVERKHKDHDKNIKITSRGK</sequence>
<organism evidence="3 4">
    <name type="scientific">Cercophora samala</name>
    <dbReference type="NCBI Taxonomy" id="330535"/>
    <lineage>
        <taxon>Eukaryota</taxon>
        <taxon>Fungi</taxon>
        <taxon>Dikarya</taxon>
        <taxon>Ascomycota</taxon>
        <taxon>Pezizomycotina</taxon>
        <taxon>Sordariomycetes</taxon>
        <taxon>Sordariomycetidae</taxon>
        <taxon>Sordariales</taxon>
        <taxon>Lasiosphaeriaceae</taxon>
        <taxon>Cercophora</taxon>
    </lineage>
</organism>
<dbReference type="InterPro" id="IPR013087">
    <property type="entry name" value="Znf_C2H2_type"/>
</dbReference>
<reference evidence="3" key="1">
    <citation type="submission" date="2023-06" db="EMBL/GenBank/DDBJ databases">
        <title>Genome-scale phylogeny and comparative genomics of the fungal order Sordariales.</title>
        <authorList>
            <consortium name="Lawrence Berkeley National Laboratory"/>
            <person name="Hensen N."/>
            <person name="Bonometti L."/>
            <person name="Westerberg I."/>
            <person name="Brannstrom I.O."/>
            <person name="Guillou S."/>
            <person name="Cros-Aarteil S."/>
            <person name="Calhoun S."/>
            <person name="Haridas S."/>
            <person name="Kuo A."/>
            <person name="Mondo S."/>
            <person name="Pangilinan J."/>
            <person name="Riley R."/>
            <person name="Labutti K."/>
            <person name="Andreopoulos B."/>
            <person name="Lipzen A."/>
            <person name="Chen C."/>
            <person name="Yanf M."/>
            <person name="Daum C."/>
            <person name="Ng V."/>
            <person name="Clum A."/>
            <person name="Steindorff A."/>
            <person name="Ohm R."/>
            <person name="Martin F."/>
            <person name="Silar P."/>
            <person name="Natvig D."/>
            <person name="Lalanne C."/>
            <person name="Gautier V."/>
            <person name="Ament-Velasquez S.L."/>
            <person name="Kruys A."/>
            <person name="Hutchinson M.I."/>
            <person name="Powell A.J."/>
            <person name="Barry K."/>
            <person name="Miller A.N."/>
            <person name="Grigoriev I.V."/>
            <person name="Debuchy R."/>
            <person name="Gladieux P."/>
            <person name="Thoren M.H."/>
            <person name="Johannesson H."/>
        </authorList>
    </citation>
    <scope>NUCLEOTIDE SEQUENCE</scope>
    <source>
        <strain evidence="3">CBS 307.81</strain>
    </source>
</reference>
<dbReference type="AlphaFoldDB" id="A0AA40D3P4"/>
<name>A0AA40D3P4_9PEZI</name>
<keyword evidence="4" id="KW-1185">Reference proteome</keyword>
<evidence type="ECO:0000313" key="3">
    <source>
        <dbReference type="EMBL" id="KAK0659134.1"/>
    </source>
</evidence>
<comment type="caution">
    <text evidence="3">The sequence shown here is derived from an EMBL/GenBank/DDBJ whole genome shotgun (WGS) entry which is preliminary data.</text>
</comment>
<dbReference type="PROSITE" id="PS00028">
    <property type="entry name" value="ZINC_FINGER_C2H2_1"/>
    <property type="match status" value="1"/>
</dbReference>
<protein>
    <recommendedName>
        <fullName evidence="2">C2H2-type domain-containing protein</fullName>
    </recommendedName>
</protein>
<proteinExistence type="predicted"/>
<dbReference type="EMBL" id="JAULSY010000191">
    <property type="protein sequence ID" value="KAK0659134.1"/>
    <property type="molecule type" value="Genomic_DNA"/>
</dbReference>
<feature type="domain" description="C2H2-type" evidence="2">
    <location>
        <begin position="245"/>
        <end position="268"/>
    </location>
</feature>
<dbReference type="SMART" id="SM00355">
    <property type="entry name" value="ZnF_C2H2"/>
    <property type="match status" value="2"/>
</dbReference>
<accession>A0AA40D3P4</accession>
<evidence type="ECO:0000313" key="4">
    <source>
        <dbReference type="Proteomes" id="UP001174997"/>
    </source>
</evidence>
<feature type="region of interest" description="Disordered" evidence="1">
    <location>
        <begin position="164"/>
        <end position="193"/>
    </location>
</feature>
<evidence type="ECO:0000256" key="1">
    <source>
        <dbReference type="SAM" id="MobiDB-lite"/>
    </source>
</evidence>
<dbReference type="Proteomes" id="UP001174997">
    <property type="component" value="Unassembled WGS sequence"/>
</dbReference>